<evidence type="ECO:0000256" key="1">
    <source>
        <dbReference type="ARBA" id="ARBA00023015"/>
    </source>
</evidence>
<keyword evidence="1" id="KW-0805">Transcription regulation</keyword>
<organism evidence="5 6">
    <name type="scientific">Carboxydocella sporoproducens DSM 16521</name>
    <dbReference type="NCBI Taxonomy" id="1121270"/>
    <lineage>
        <taxon>Bacteria</taxon>
        <taxon>Bacillati</taxon>
        <taxon>Bacillota</taxon>
        <taxon>Clostridia</taxon>
        <taxon>Eubacteriales</taxon>
        <taxon>Clostridiales Family XVI. Incertae Sedis</taxon>
        <taxon>Carboxydocella</taxon>
    </lineage>
</organism>
<dbReference type="PANTHER" id="PTHR38445:SF9">
    <property type="entry name" value="HTH-TYPE TRANSCRIPTIONAL REPRESSOR YTRA"/>
    <property type="match status" value="1"/>
</dbReference>
<dbReference type="PROSITE" id="PS50949">
    <property type="entry name" value="HTH_GNTR"/>
    <property type="match status" value="1"/>
</dbReference>
<dbReference type="PRINTS" id="PR00035">
    <property type="entry name" value="HTHGNTR"/>
</dbReference>
<dbReference type="FunFam" id="1.10.10.10:FF:000079">
    <property type="entry name" value="GntR family transcriptional regulator"/>
    <property type="match status" value="1"/>
</dbReference>
<reference evidence="6" key="1">
    <citation type="submission" date="2017-02" db="EMBL/GenBank/DDBJ databases">
        <authorList>
            <person name="Varghese N."/>
            <person name="Submissions S."/>
        </authorList>
    </citation>
    <scope>NUCLEOTIDE SEQUENCE [LARGE SCALE GENOMIC DNA]</scope>
    <source>
        <strain evidence="6">DSM 16521</strain>
    </source>
</reference>
<dbReference type="GO" id="GO:0003677">
    <property type="term" value="F:DNA binding"/>
    <property type="evidence" value="ECO:0007669"/>
    <property type="project" value="UniProtKB-KW"/>
</dbReference>
<keyword evidence="2" id="KW-0238">DNA-binding</keyword>
<dbReference type="InterPro" id="IPR036388">
    <property type="entry name" value="WH-like_DNA-bd_sf"/>
</dbReference>
<keyword evidence="3" id="KW-0804">Transcription</keyword>
<dbReference type="InterPro" id="IPR036390">
    <property type="entry name" value="WH_DNA-bd_sf"/>
</dbReference>
<dbReference type="RefSeq" id="WP_078664327.1">
    <property type="nucleotide sequence ID" value="NZ_FUXM01000001.1"/>
</dbReference>
<dbReference type="AlphaFoldDB" id="A0A1T4LFN3"/>
<evidence type="ECO:0000313" key="6">
    <source>
        <dbReference type="Proteomes" id="UP000189933"/>
    </source>
</evidence>
<dbReference type="Proteomes" id="UP000189933">
    <property type="component" value="Unassembled WGS sequence"/>
</dbReference>
<dbReference type="InterPro" id="IPR000524">
    <property type="entry name" value="Tscrpt_reg_HTH_GntR"/>
</dbReference>
<dbReference type="CDD" id="cd07377">
    <property type="entry name" value="WHTH_GntR"/>
    <property type="match status" value="1"/>
</dbReference>
<feature type="domain" description="HTH gntR-type" evidence="4">
    <location>
        <begin position="13"/>
        <end position="81"/>
    </location>
</feature>
<protein>
    <submittedName>
        <fullName evidence="5">GntR family transcriptional regulator</fullName>
    </submittedName>
</protein>
<dbReference type="EMBL" id="FUXM01000001">
    <property type="protein sequence ID" value="SJZ53378.1"/>
    <property type="molecule type" value="Genomic_DNA"/>
</dbReference>
<evidence type="ECO:0000259" key="4">
    <source>
        <dbReference type="PROSITE" id="PS50949"/>
    </source>
</evidence>
<evidence type="ECO:0000313" key="5">
    <source>
        <dbReference type="EMBL" id="SJZ53378.1"/>
    </source>
</evidence>
<name>A0A1T4LFN3_9FIRM</name>
<accession>A0A1T4LFN3</accession>
<dbReference type="SMART" id="SM00345">
    <property type="entry name" value="HTH_GNTR"/>
    <property type="match status" value="1"/>
</dbReference>
<evidence type="ECO:0000256" key="2">
    <source>
        <dbReference type="ARBA" id="ARBA00023125"/>
    </source>
</evidence>
<gene>
    <name evidence="5" type="ORF">SAMN02745885_00180</name>
</gene>
<dbReference type="OrthoDB" id="9802328at2"/>
<dbReference type="Gene3D" id="1.10.10.10">
    <property type="entry name" value="Winged helix-like DNA-binding domain superfamily/Winged helix DNA-binding domain"/>
    <property type="match status" value="1"/>
</dbReference>
<evidence type="ECO:0000256" key="3">
    <source>
        <dbReference type="ARBA" id="ARBA00023163"/>
    </source>
</evidence>
<dbReference type="SUPFAM" id="SSF46785">
    <property type="entry name" value="Winged helix' DNA-binding domain"/>
    <property type="match status" value="1"/>
</dbReference>
<sequence>MNLKIEIDRKSGVPIYIQLKEGIKRLIETGYWEAGQKIPTERELAEMLNISRNTVSMAYKELEGEGILVSTQGRGTFITDSDAVLRQEGRKERLLRIIDVALEEAAEMGFSLDEFVAIAHVRAREKKEMLARMKIAFVECNREQLDYFSREMHLGMGITILPILLEDFRRQPAKINQVLENVDLVVSTFFHLQEVKQLVADKKKTVLGIALNPEIETIVRIARYPQGSKLAIVCLSETFAAKIRAALKQAGLNHLQLLTSISHDEAELTALLQDVDAVIVSPNRKKEIQTLAPRLDVIEMRFLPDPETINVIKSALLELKDK</sequence>
<proteinExistence type="predicted"/>
<dbReference type="GO" id="GO:0003700">
    <property type="term" value="F:DNA-binding transcription factor activity"/>
    <property type="evidence" value="ECO:0007669"/>
    <property type="project" value="InterPro"/>
</dbReference>
<dbReference type="PANTHER" id="PTHR38445">
    <property type="entry name" value="HTH-TYPE TRANSCRIPTIONAL REPRESSOR YTRA"/>
    <property type="match status" value="1"/>
</dbReference>
<dbReference type="Pfam" id="PF00392">
    <property type="entry name" value="GntR"/>
    <property type="match status" value="1"/>
</dbReference>
<keyword evidence="6" id="KW-1185">Reference proteome</keyword>